<dbReference type="Proteomes" id="UP000038055">
    <property type="component" value="Unassembled WGS sequence"/>
</dbReference>
<dbReference type="OrthoDB" id="1149788at2"/>
<evidence type="ECO:0000313" key="3">
    <source>
        <dbReference type="EMBL" id="CEN33758.1"/>
    </source>
</evidence>
<dbReference type="EMBL" id="CDOD01000003">
    <property type="protein sequence ID" value="CEN32530.1"/>
    <property type="molecule type" value="Genomic_DNA"/>
</dbReference>
<dbReference type="EMBL" id="CDOG01000001">
    <property type="protein sequence ID" value="CEN33758.1"/>
    <property type="molecule type" value="Genomic_DNA"/>
</dbReference>
<protein>
    <submittedName>
        <fullName evidence="3">Uroporphyrinogen-III synthase</fullName>
    </submittedName>
</protein>
<dbReference type="InterPro" id="IPR039793">
    <property type="entry name" value="UROS/Hem4"/>
</dbReference>
<organism evidence="3 5">
    <name type="scientific">Capnocytophaga cynodegmi</name>
    <dbReference type="NCBI Taxonomy" id="28189"/>
    <lineage>
        <taxon>Bacteria</taxon>
        <taxon>Pseudomonadati</taxon>
        <taxon>Bacteroidota</taxon>
        <taxon>Flavobacteriia</taxon>
        <taxon>Flavobacteriales</taxon>
        <taxon>Flavobacteriaceae</taxon>
        <taxon>Capnocytophaga</taxon>
    </lineage>
</organism>
<accession>A0A0B7H809</accession>
<evidence type="ECO:0000313" key="5">
    <source>
        <dbReference type="Proteomes" id="UP000038083"/>
    </source>
</evidence>
<dbReference type="Proteomes" id="UP000038083">
    <property type="component" value="Unassembled WGS sequence"/>
</dbReference>
<dbReference type="InterPro" id="IPR036108">
    <property type="entry name" value="4pyrrol_syn_uPrphyn_synt_sf"/>
</dbReference>
<proteinExistence type="predicted"/>
<sequence length="249" mass="28869">MKVKTILVSQPEPKMETSPYAQIIENQKVKIDFIPFIKVEGMTAKDIRMQKIDLAKFSAIILTSRKSVDHYFRIAEEMRFKVPDTMKYFCQSETIAFYLQKYITYRKRKIYVGKKEFSDLLPILKKYKDENFLFPCSDVHKADITKSLNDLKIKWERAIFYKTVHCDLSGIKDFKYDILAFFSPAGIESLFKNFPDFSQKKTRIAVYGDSTLKAAQEAGLVIDIKAPSPETPSMTMALEQYISKVNGKK</sequence>
<keyword evidence="4" id="KW-1185">Reference proteome</keyword>
<evidence type="ECO:0000313" key="2">
    <source>
        <dbReference type="EMBL" id="CEN32530.1"/>
    </source>
</evidence>
<reference evidence="4 5" key="1">
    <citation type="submission" date="2015-01" db="EMBL/GenBank/DDBJ databases">
        <authorList>
            <person name="MANFREDI Pablo"/>
        </authorList>
    </citation>
    <scope>NUCLEOTIDE SEQUENCE [LARGE SCALE GENOMIC DNA]</scope>
    <source>
        <strain evidence="3 5">Ccy74</strain>
        <strain evidence="2 4">Ccyn2B</strain>
    </source>
</reference>
<dbReference type="InterPro" id="IPR003754">
    <property type="entry name" value="4pyrrol_synth_uPrphyn_synth"/>
</dbReference>
<dbReference type="PANTHER" id="PTHR12390:SF0">
    <property type="entry name" value="UROPORPHYRINOGEN-III SYNTHASE"/>
    <property type="match status" value="1"/>
</dbReference>
<dbReference type="RefSeq" id="WP_041989704.1">
    <property type="nucleotide sequence ID" value="NZ_BQMH01000002.1"/>
</dbReference>
<dbReference type="SUPFAM" id="SSF69618">
    <property type="entry name" value="HemD-like"/>
    <property type="match status" value="1"/>
</dbReference>
<feature type="domain" description="Tetrapyrrole biosynthesis uroporphyrinogen III synthase" evidence="1">
    <location>
        <begin position="19"/>
        <end position="235"/>
    </location>
</feature>
<dbReference type="GO" id="GO:0006780">
    <property type="term" value="P:uroporphyrinogen III biosynthetic process"/>
    <property type="evidence" value="ECO:0007669"/>
    <property type="project" value="InterPro"/>
</dbReference>
<dbReference type="Pfam" id="PF02602">
    <property type="entry name" value="HEM4"/>
    <property type="match status" value="1"/>
</dbReference>
<dbReference type="Gene3D" id="3.40.50.10090">
    <property type="match status" value="2"/>
</dbReference>
<dbReference type="CDD" id="cd06578">
    <property type="entry name" value="HemD"/>
    <property type="match status" value="1"/>
</dbReference>
<name>A0A0B7H809_9FLAO</name>
<evidence type="ECO:0000313" key="4">
    <source>
        <dbReference type="Proteomes" id="UP000038055"/>
    </source>
</evidence>
<gene>
    <name evidence="2" type="ORF">CCYN2B_110049</name>
    <name evidence="3" type="ORF">CCYN74_10127</name>
</gene>
<dbReference type="AlphaFoldDB" id="A0A0B7H809"/>
<dbReference type="GO" id="GO:0004852">
    <property type="term" value="F:uroporphyrinogen-III synthase activity"/>
    <property type="evidence" value="ECO:0007669"/>
    <property type="project" value="InterPro"/>
</dbReference>
<dbReference type="PANTHER" id="PTHR12390">
    <property type="entry name" value="UROPORPHYRINOGEN III SYNTHASE"/>
    <property type="match status" value="1"/>
</dbReference>
<dbReference type="GO" id="GO:0005829">
    <property type="term" value="C:cytosol"/>
    <property type="evidence" value="ECO:0007669"/>
    <property type="project" value="TreeGrafter"/>
</dbReference>
<dbReference type="eggNOG" id="COG1587">
    <property type="taxonomic scope" value="Bacteria"/>
</dbReference>
<dbReference type="STRING" id="28189.CCYN74_10127"/>
<evidence type="ECO:0000259" key="1">
    <source>
        <dbReference type="Pfam" id="PF02602"/>
    </source>
</evidence>